<reference evidence="2 3" key="1">
    <citation type="journal article" date="2014" name="Agronomy (Basel)">
        <title>A Draft Genome Sequence for Ensete ventricosum, the Drought-Tolerant Tree Against Hunger.</title>
        <authorList>
            <person name="Harrison J."/>
            <person name="Moore K.A."/>
            <person name="Paszkiewicz K."/>
            <person name="Jones T."/>
            <person name="Grant M."/>
            <person name="Ambacheew D."/>
            <person name="Muzemil S."/>
            <person name="Studholme D.J."/>
        </authorList>
    </citation>
    <scope>NUCLEOTIDE SEQUENCE [LARGE SCALE GENOMIC DNA]</scope>
</reference>
<dbReference type="PANTHER" id="PTHR14418">
    <property type="entry name" value="CONDENSIN COMPLEX SUBUNIT 3-RELATED"/>
    <property type="match status" value="1"/>
</dbReference>
<feature type="compositionally biased region" description="Polar residues" evidence="1">
    <location>
        <begin position="238"/>
        <end position="248"/>
    </location>
</feature>
<organism evidence="2 3">
    <name type="scientific">Ensete ventricosum</name>
    <name type="common">Abyssinian banana</name>
    <name type="synonym">Musa ensete</name>
    <dbReference type="NCBI Taxonomy" id="4639"/>
    <lineage>
        <taxon>Eukaryota</taxon>
        <taxon>Viridiplantae</taxon>
        <taxon>Streptophyta</taxon>
        <taxon>Embryophyta</taxon>
        <taxon>Tracheophyta</taxon>
        <taxon>Spermatophyta</taxon>
        <taxon>Magnoliopsida</taxon>
        <taxon>Liliopsida</taxon>
        <taxon>Zingiberales</taxon>
        <taxon>Musaceae</taxon>
        <taxon>Ensete</taxon>
    </lineage>
</organism>
<dbReference type="InterPro" id="IPR027165">
    <property type="entry name" value="CND3"/>
</dbReference>
<dbReference type="PANTHER" id="PTHR14418:SF5">
    <property type="entry name" value="CONDENSIN COMPLEX SUBUNIT 3"/>
    <property type="match status" value="1"/>
</dbReference>
<proteinExistence type="predicted"/>
<protein>
    <submittedName>
        <fullName evidence="2">Uncharacterized protein</fullName>
    </submittedName>
</protein>
<dbReference type="GO" id="GO:0007076">
    <property type="term" value="P:mitotic chromosome condensation"/>
    <property type="evidence" value="ECO:0007669"/>
    <property type="project" value="InterPro"/>
</dbReference>
<evidence type="ECO:0000313" key="2">
    <source>
        <dbReference type="EMBL" id="RRT70074.1"/>
    </source>
</evidence>
<dbReference type="EMBL" id="AMZH03004134">
    <property type="protein sequence ID" value="RRT70074.1"/>
    <property type="molecule type" value="Genomic_DNA"/>
</dbReference>
<comment type="caution">
    <text evidence="2">The sequence shown here is derived from an EMBL/GenBank/DDBJ whole genome shotgun (WGS) entry which is preliminary data.</text>
</comment>
<feature type="compositionally biased region" description="Acidic residues" evidence="1">
    <location>
        <begin position="253"/>
        <end position="270"/>
    </location>
</feature>
<feature type="region of interest" description="Disordered" evidence="1">
    <location>
        <begin position="179"/>
        <end position="270"/>
    </location>
</feature>
<evidence type="ECO:0000256" key="1">
    <source>
        <dbReference type="SAM" id="MobiDB-lite"/>
    </source>
</evidence>
<dbReference type="GO" id="GO:0000796">
    <property type="term" value="C:condensin complex"/>
    <property type="evidence" value="ECO:0007669"/>
    <property type="project" value="InterPro"/>
</dbReference>
<name>A0A427A1I4_ENSVE</name>
<accession>A0A427A1I4</accession>
<dbReference type="GO" id="GO:0000793">
    <property type="term" value="C:condensed chromosome"/>
    <property type="evidence" value="ECO:0007669"/>
    <property type="project" value="TreeGrafter"/>
</dbReference>
<sequence>MEGTFQFTYLIKLVCSNFLHNFIIQAKGNDAATTTGTEAAIYASEASDKNDLLDEILPPTVSDFVSLVKVHLSAGETMLLVAGCPEKKTSAGKSYVLALCRIATSINFRPSEQHAIKCMRGLLNGMITSVTRDKELIKEVNLMAARLRSLDEHPDERLSEDQSAALFGRKLGLEGSLNIDTSTVIPPTPAPQSGRTATTRRRRVRRREVSSSDDDARSVPLVPMTPSQTSVRSHRTSKTAAMSKITNKTVVESSDDEDGESDVTSDEFSE</sequence>
<evidence type="ECO:0000313" key="3">
    <source>
        <dbReference type="Proteomes" id="UP000287651"/>
    </source>
</evidence>
<gene>
    <name evidence="2" type="ORF">B296_00003353</name>
</gene>
<dbReference type="Proteomes" id="UP000287651">
    <property type="component" value="Unassembled WGS sequence"/>
</dbReference>
<dbReference type="AlphaFoldDB" id="A0A427A1I4"/>
<feature type="compositionally biased region" description="Basic and acidic residues" evidence="1">
    <location>
        <begin position="207"/>
        <end position="217"/>
    </location>
</feature>